<comment type="similarity">
    <text evidence="1">Belongs to the ETF alpha-subunit/FixB family.</text>
</comment>
<dbReference type="Gene3D" id="3.40.50.620">
    <property type="entry name" value="HUPs"/>
    <property type="match status" value="1"/>
</dbReference>
<evidence type="ECO:0000256" key="4">
    <source>
        <dbReference type="ARBA" id="ARBA00022827"/>
    </source>
</evidence>
<dbReference type="GO" id="GO:0033539">
    <property type="term" value="P:fatty acid beta-oxidation using acyl-CoA dehydrogenase"/>
    <property type="evidence" value="ECO:0007669"/>
    <property type="project" value="TreeGrafter"/>
</dbReference>
<accession>A0A2R6B1Q3</accession>
<dbReference type="PIRSF" id="PIRSF000089">
    <property type="entry name" value="Electra_flavoP_a"/>
    <property type="match status" value="1"/>
</dbReference>
<dbReference type="FunFam" id="3.40.50.1220:FF:000004">
    <property type="entry name" value="Electron transfer flavoprotein"/>
    <property type="match status" value="1"/>
</dbReference>
<reference evidence="7 8" key="1">
    <citation type="submission" date="2017-04" db="EMBL/GenBank/DDBJ databases">
        <title>Novel microbial lineages endemic to geothermal iron-oxide mats fill important gaps in the evolutionary history of Archaea.</title>
        <authorList>
            <person name="Jay Z.J."/>
            <person name="Beam J.P."/>
            <person name="Dlakic M."/>
            <person name="Rusch D.B."/>
            <person name="Kozubal M.A."/>
            <person name="Inskeep W.P."/>
        </authorList>
    </citation>
    <scope>NUCLEOTIDE SEQUENCE [LARGE SCALE GENOMIC DNA]</scope>
    <source>
        <strain evidence="7">OSP_D</strain>
    </source>
</reference>
<evidence type="ECO:0000256" key="3">
    <source>
        <dbReference type="ARBA" id="ARBA00022630"/>
    </source>
</evidence>
<name>A0A2R6B1Q3_9ARCH</name>
<keyword evidence="3" id="KW-0285">Flavoprotein</keyword>
<dbReference type="Gene3D" id="3.40.50.1220">
    <property type="entry name" value="TPP-binding domain"/>
    <property type="match status" value="1"/>
</dbReference>
<keyword evidence="5" id="KW-0249">Electron transport</keyword>
<evidence type="ECO:0000256" key="1">
    <source>
        <dbReference type="ARBA" id="ARBA00005817"/>
    </source>
</evidence>
<dbReference type="PANTHER" id="PTHR43153">
    <property type="entry name" value="ELECTRON TRANSFER FLAVOPROTEIN ALPHA"/>
    <property type="match status" value="1"/>
</dbReference>
<organism evidence="7 8">
    <name type="scientific">Candidatus Marsarchaeota G2 archaeon OSP_D</name>
    <dbReference type="NCBI Taxonomy" id="1978157"/>
    <lineage>
        <taxon>Archaea</taxon>
        <taxon>Candidatus Marsarchaeota</taxon>
        <taxon>Candidatus Marsarchaeota group 2</taxon>
    </lineage>
</organism>
<keyword evidence="4" id="KW-0274">FAD</keyword>
<dbReference type="Pfam" id="PF00766">
    <property type="entry name" value="ETF_alpha"/>
    <property type="match status" value="1"/>
</dbReference>
<feature type="domain" description="Electron transfer flavoprotein alpha/beta-subunit N-terminal" evidence="6">
    <location>
        <begin position="5"/>
        <end position="185"/>
    </location>
</feature>
<dbReference type="InterPro" id="IPR014731">
    <property type="entry name" value="ETF_asu_C"/>
</dbReference>
<dbReference type="SUPFAM" id="SSF52467">
    <property type="entry name" value="DHS-like NAD/FAD-binding domain"/>
    <property type="match status" value="1"/>
</dbReference>
<gene>
    <name evidence="7" type="ORF">B9Q03_00540</name>
</gene>
<evidence type="ECO:0000256" key="2">
    <source>
        <dbReference type="ARBA" id="ARBA00022448"/>
    </source>
</evidence>
<evidence type="ECO:0000259" key="6">
    <source>
        <dbReference type="SMART" id="SM00893"/>
    </source>
</evidence>
<dbReference type="InterPro" id="IPR001308">
    <property type="entry name" value="ETF_a/FixB"/>
</dbReference>
<proteinExistence type="inferred from homology"/>
<dbReference type="PANTHER" id="PTHR43153:SF11">
    <property type="entry name" value="ELECTRON TRANSFER FLAVOPROTEIN, SUBUNIT ALPHA (ETFA)"/>
    <property type="match status" value="1"/>
</dbReference>
<dbReference type="Pfam" id="PF01012">
    <property type="entry name" value="ETF"/>
    <property type="match status" value="1"/>
</dbReference>
<dbReference type="GO" id="GO:0050660">
    <property type="term" value="F:flavin adenine dinucleotide binding"/>
    <property type="evidence" value="ECO:0007669"/>
    <property type="project" value="InterPro"/>
</dbReference>
<dbReference type="AlphaFoldDB" id="A0A2R6B1Q3"/>
<dbReference type="InterPro" id="IPR018206">
    <property type="entry name" value="ETF_asu_C_CS"/>
</dbReference>
<dbReference type="PROSITE" id="PS00696">
    <property type="entry name" value="ETF_ALPHA"/>
    <property type="match status" value="1"/>
</dbReference>
<dbReference type="InterPro" id="IPR029035">
    <property type="entry name" value="DHS-like_NAD/FAD-binding_dom"/>
</dbReference>
<keyword evidence="2" id="KW-0813">Transport</keyword>
<dbReference type="InterPro" id="IPR014729">
    <property type="entry name" value="Rossmann-like_a/b/a_fold"/>
</dbReference>
<dbReference type="InterPro" id="IPR014730">
    <property type="entry name" value="ETF_a/b_N"/>
</dbReference>
<comment type="caution">
    <text evidence="7">The sequence shown here is derived from an EMBL/GenBank/DDBJ whole genome shotgun (WGS) entry which is preliminary data.</text>
</comment>
<dbReference type="SUPFAM" id="SSF52402">
    <property type="entry name" value="Adenine nucleotide alpha hydrolases-like"/>
    <property type="match status" value="1"/>
</dbReference>
<dbReference type="Proteomes" id="UP000240322">
    <property type="component" value="Unassembled WGS sequence"/>
</dbReference>
<evidence type="ECO:0000256" key="5">
    <source>
        <dbReference type="ARBA" id="ARBA00022982"/>
    </source>
</evidence>
<dbReference type="SMART" id="SM00893">
    <property type="entry name" value="ETF"/>
    <property type="match status" value="1"/>
</dbReference>
<sequence length="313" mass="34271">MTHRVLVYSDSPKHIPELLTYANQLSEGGGVTMVTQDDKLVDLSFEYGASRVYLTEPKSTSPYDATTTSAAIFEAYNKEKPELIILSATKFGKETSARLAAKLDAPLATECRSVSFTDGRIEVERMVFSGNGLSTEIIGRTPAIVTLQSGIVEPRKNPHNGETEKLSIEVKPMTQTLEVRRKSETSAARLEEAERIVAVGRGLQRKEDLELIRQLAEVLHAAIGGSRPLAADLGWLSDDQWIGLSGHKVKPKLYVAIGISGQIQHIAGMRDAKVVVAINKDPNAPMAANSDYYVVGDLYTIVPELIKQLKQRV</sequence>
<dbReference type="EMBL" id="NEXE01000002">
    <property type="protein sequence ID" value="PSN92545.1"/>
    <property type="molecule type" value="Genomic_DNA"/>
</dbReference>
<evidence type="ECO:0000313" key="8">
    <source>
        <dbReference type="Proteomes" id="UP000240322"/>
    </source>
</evidence>
<protein>
    <recommendedName>
        <fullName evidence="6">Electron transfer flavoprotein alpha/beta-subunit N-terminal domain-containing protein</fullName>
    </recommendedName>
</protein>
<dbReference type="GO" id="GO:0009055">
    <property type="term" value="F:electron transfer activity"/>
    <property type="evidence" value="ECO:0007669"/>
    <property type="project" value="InterPro"/>
</dbReference>
<evidence type="ECO:0000313" key="7">
    <source>
        <dbReference type="EMBL" id="PSN92545.1"/>
    </source>
</evidence>